<dbReference type="RefSeq" id="WP_072897766.1">
    <property type="nucleotide sequence ID" value="NZ_FQVM01000041.1"/>
</dbReference>
<evidence type="ECO:0000313" key="1">
    <source>
        <dbReference type="EMBL" id="SHF15353.1"/>
    </source>
</evidence>
<name>A0A1M4ZBC7_9CLOT</name>
<proteinExistence type="predicted"/>
<dbReference type="Proteomes" id="UP000184035">
    <property type="component" value="Unassembled WGS sequence"/>
</dbReference>
<protein>
    <submittedName>
        <fullName evidence="1">Uncharacterized protein</fullName>
    </submittedName>
</protein>
<gene>
    <name evidence="1" type="ORF">SAMN05443638_14112</name>
</gene>
<sequence>MNVKDQVKLFKNIIKNEYSHIQDTEAEDIEKAYVEYGEYTEKKVNIIEQLKDLLSDEVFNLVNELEEINLNISCLEQRHYFKAGVKAGISNLNFLSEYDTKMLL</sequence>
<keyword evidence="2" id="KW-1185">Reference proteome</keyword>
<evidence type="ECO:0000313" key="2">
    <source>
        <dbReference type="Proteomes" id="UP000184035"/>
    </source>
</evidence>
<dbReference type="AlphaFoldDB" id="A0A1M4ZBC7"/>
<accession>A0A1M4ZBC7</accession>
<reference evidence="1 2" key="1">
    <citation type="submission" date="2016-11" db="EMBL/GenBank/DDBJ databases">
        <authorList>
            <person name="Jaros S."/>
            <person name="Januszkiewicz K."/>
            <person name="Wedrychowicz H."/>
        </authorList>
    </citation>
    <scope>NUCLEOTIDE SEQUENCE [LARGE SCALE GENOMIC DNA]</scope>
    <source>
        <strain evidence="1 2">DSM 2631</strain>
    </source>
</reference>
<dbReference type="EMBL" id="FQVM01000041">
    <property type="protein sequence ID" value="SHF15353.1"/>
    <property type="molecule type" value="Genomic_DNA"/>
</dbReference>
<dbReference type="STRING" id="1533.SAMN05443638_14112"/>
<organism evidence="1 2">
    <name type="scientific">Clostridium fallax</name>
    <dbReference type="NCBI Taxonomy" id="1533"/>
    <lineage>
        <taxon>Bacteria</taxon>
        <taxon>Bacillati</taxon>
        <taxon>Bacillota</taxon>
        <taxon>Clostridia</taxon>
        <taxon>Eubacteriales</taxon>
        <taxon>Clostridiaceae</taxon>
        <taxon>Clostridium</taxon>
    </lineage>
</organism>